<evidence type="ECO:0000313" key="2">
    <source>
        <dbReference type="EMBL" id="MCH7321637.1"/>
    </source>
</evidence>
<feature type="domain" description="Resolvase HTH" evidence="1">
    <location>
        <begin position="1"/>
        <end position="29"/>
    </location>
</feature>
<accession>A0ABS9UBB8</accession>
<comment type="caution">
    <text evidence="2">The sequence shown here is derived from an EMBL/GenBank/DDBJ whole genome shotgun (WGS) entry which is preliminary data.</text>
</comment>
<dbReference type="Pfam" id="PF02796">
    <property type="entry name" value="HTH_7"/>
    <property type="match status" value="1"/>
</dbReference>
<dbReference type="EMBL" id="JAKZFC010000002">
    <property type="protein sequence ID" value="MCH7321637.1"/>
    <property type="molecule type" value="Genomic_DNA"/>
</dbReference>
<dbReference type="InterPro" id="IPR006120">
    <property type="entry name" value="Resolvase_HTH_dom"/>
</dbReference>
<name>A0ABS9UBB8_9BACL</name>
<evidence type="ECO:0000259" key="1">
    <source>
        <dbReference type="Pfam" id="PF02796"/>
    </source>
</evidence>
<dbReference type="Proteomes" id="UP001316087">
    <property type="component" value="Unassembled WGS sequence"/>
</dbReference>
<organism evidence="2 3">
    <name type="scientific">Solibacillus palustris</name>
    <dbReference type="NCBI Taxonomy" id="2908203"/>
    <lineage>
        <taxon>Bacteria</taxon>
        <taxon>Bacillati</taxon>
        <taxon>Bacillota</taxon>
        <taxon>Bacilli</taxon>
        <taxon>Bacillales</taxon>
        <taxon>Caryophanaceae</taxon>
        <taxon>Solibacillus</taxon>
    </lineage>
</organism>
<keyword evidence="3" id="KW-1185">Reference proteome</keyword>
<reference evidence="2 3" key="1">
    <citation type="submission" date="2022-03" db="EMBL/GenBank/DDBJ databases">
        <authorList>
            <person name="Jo J.-H."/>
            <person name="Im W.-T."/>
        </authorList>
    </citation>
    <scope>NUCLEOTIDE SEQUENCE [LARGE SCALE GENOMIC DNA]</scope>
    <source>
        <strain evidence="2 3">MA9</strain>
    </source>
</reference>
<protein>
    <submittedName>
        <fullName evidence="2">Helix-turn-helix domain-containing protein</fullName>
    </submittedName>
</protein>
<sequence length="31" mass="3429">MRTLFEAGENATDIAKEYGIGRAKVYLILKG</sequence>
<gene>
    <name evidence="2" type="ORF">LZ480_06990</name>
</gene>
<dbReference type="Gene3D" id="1.10.10.60">
    <property type="entry name" value="Homeodomain-like"/>
    <property type="match status" value="1"/>
</dbReference>
<evidence type="ECO:0000313" key="3">
    <source>
        <dbReference type="Proteomes" id="UP001316087"/>
    </source>
</evidence>
<proteinExistence type="predicted"/>